<feature type="compositionally biased region" description="Low complexity" evidence="1">
    <location>
        <begin position="604"/>
        <end position="614"/>
    </location>
</feature>
<dbReference type="PANTHER" id="PTHR46033:SF8">
    <property type="entry name" value="PROTEIN MAINTENANCE OF MERISTEMS-LIKE"/>
    <property type="match status" value="1"/>
</dbReference>
<accession>A0A2N9I7H5</accession>
<feature type="region of interest" description="Disordered" evidence="1">
    <location>
        <begin position="594"/>
        <end position="614"/>
    </location>
</feature>
<evidence type="ECO:0000313" key="3">
    <source>
        <dbReference type="EMBL" id="SPD20074.1"/>
    </source>
</evidence>
<feature type="region of interest" description="Disordered" evidence="1">
    <location>
        <begin position="634"/>
        <end position="680"/>
    </location>
</feature>
<evidence type="ECO:0000256" key="1">
    <source>
        <dbReference type="SAM" id="MobiDB-lite"/>
    </source>
</evidence>
<proteinExistence type="predicted"/>
<feature type="compositionally biased region" description="Gly residues" evidence="1">
    <location>
        <begin position="474"/>
        <end position="497"/>
    </location>
</feature>
<feature type="compositionally biased region" description="Polar residues" evidence="1">
    <location>
        <begin position="650"/>
        <end position="664"/>
    </location>
</feature>
<dbReference type="PANTHER" id="PTHR46033">
    <property type="entry name" value="PROTEIN MAIN-LIKE 2"/>
    <property type="match status" value="1"/>
</dbReference>
<feature type="compositionally biased region" description="Low complexity" evidence="1">
    <location>
        <begin position="450"/>
        <end position="461"/>
    </location>
</feature>
<feature type="compositionally biased region" description="Basic residues" evidence="1">
    <location>
        <begin position="667"/>
        <end position="680"/>
    </location>
</feature>
<evidence type="ECO:0000259" key="2">
    <source>
        <dbReference type="Pfam" id="PF10536"/>
    </source>
</evidence>
<feature type="compositionally biased region" description="Polar residues" evidence="1">
    <location>
        <begin position="594"/>
        <end position="603"/>
    </location>
</feature>
<sequence>MHPGPLVPSVLTRQYCHRSTAIWNGSLVEQLLHCRRRSKVLLRGPQPHPRVVSYIQRAGLYGLYALGFIRIDWALITALVERWRQETHTFHMPHGEMTITLQDVEVLLGLPVDGRPLVASPIVEPAELCRQLLGVTTTEEALDGSRISLPWLSRQFQAPITAETNEQTVQQYARFYMLSLLGGNIFVDKSNNKVHVVWLQFLEDFDRAREYSWGGAALAWMYRELCRACEIPAKDIAGPLILVQMWAWERFPHMVPELVAPPEIDYGEDVDGQPLPRGPHGVSMKDGHLIEWHLPNRVLRQFGMEQDIPGPFDTETRLHDVDLRGKSDTDWTIEWDDYIQKWNKRAETVVTRPLLEQPISYSHPYMRWYRQITRRCISKDSSQYDELADILVSHITTCPSETPGSGLHRGLEILNSLNRLAPATLDDASTSAPVNPPDDVDGTLHGSPFPGGRCRGAPRGRGASHGDGRPRGASRGGGRARGAPRGGGRARGAARGGGHARDEDGIRTAPPLTVGTDLEDHPAAPESTPATSIHPAAPESTPATPIHPAAPESTPATSSHPMDINMSECVAPIEPSTEFGSIATPSVPIAHVEMTSTGPNQTCSPPSSSLPTTLEEPPLAVDLVGQVDGLVWGKRRQRRPEQTEAPQVDYLQQPSQLDHPQQPQRRILPKRIKKLRPCGT</sequence>
<dbReference type="InterPro" id="IPR044824">
    <property type="entry name" value="MAIN-like"/>
</dbReference>
<dbReference type="EMBL" id="OIVN01004941">
    <property type="protein sequence ID" value="SPD20074.1"/>
    <property type="molecule type" value="Genomic_DNA"/>
</dbReference>
<dbReference type="GO" id="GO:0010073">
    <property type="term" value="P:meristem maintenance"/>
    <property type="evidence" value="ECO:0007669"/>
    <property type="project" value="InterPro"/>
</dbReference>
<dbReference type="AlphaFoldDB" id="A0A2N9I7H5"/>
<reference evidence="3" key="1">
    <citation type="submission" date="2018-02" db="EMBL/GenBank/DDBJ databases">
        <authorList>
            <person name="Cohen D.B."/>
            <person name="Kent A.D."/>
        </authorList>
    </citation>
    <scope>NUCLEOTIDE SEQUENCE</scope>
</reference>
<dbReference type="InterPro" id="IPR019557">
    <property type="entry name" value="AminoTfrase-like_pln_mobile"/>
</dbReference>
<protein>
    <recommendedName>
        <fullName evidence="2">Aminotransferase-like plant mobile domain-containing protein</fullName>
    </recommendedName>
</protein>
<dbReference type="Pfam" id="PF10536">
    <property type="entry name" value="PMD"/>
    <property type="match status" value="2"/>
</dbReference>
<name>A0A2N9I7H5_FAGSY</name>
<organism evidence="3">
    <name type="scientific">Fagus sylvatica</name>
    <name type="common">Beechnut</name>
    <dbReference type="NCBI Taxonomy" id="28930"/>
    <lineage>
        <taxon>Eukaryota</taxon>
        <taxon>Viridiplantae</taxon>
        <taxon>Streptophyta</taxon>
        <taxon>Embryophyta</taxon>
        <taxon>Tracheophyta</taxon>
        <taxon>Spermatophyta</taxon>
        <taxon>Magnoliopsida</taxon>
        <taxon>eudicotyledons</taxon>
        <taxon>Gunneridae</taxon>
        <taxon>Pentapetalae</taxon>
        <taxon>rosids</taxon>
        <taxon>fabids</taxon>
        <taxon>Fagales</taxon>
        <taxon>Fagaceae</taxon>
        <taxon>Fagus</taxon>
    </lineage>
</organism>
<feature type="region of interest" description="Disordered" evidence="1">
    <location>
        <begin position="426"/>
        <end position="563"/>
    </location>
</feature>
<feature type="domain" description="Aminotransferase-like plant mobile" evidence="2">
    <location>
        <begin position="288"/>
        <end position="370"/>
    </location>
</feature>
<gene>
    <name evidence="3" type="ORF">FSB_LOCUS47956</name>
</gene>
<feature type="domain" description="Aminotransferase-like plant mobile" evidence="2">
    <location>
        <begin position="59"/>
        <end position="258"/>
    </location>
</feature>